<accession>A0A544TRG3</accession>
<evidence type="ECO:0000313" key="3">
    <source>
        <dbReference type="Proteomes" id="UP000316626"/>
    </source>
</evidence>
<dbReference type="InterPro" id="IPR018710">
    <property type="entry name" value="DUF2232"/>
</dbReference>
<feature type="transmembrane region" description="Helical" evidence="1">
    <location>
        <begin position="217"/>
        <end position="234"/>
    </location>
</feature>
<protein>
    <submittedName>
        <fullName evidence="2">DUF2232 domain-containing protein</fullName>
    </submittedName>
</protein>
<keyword evidence="1" id="KW-0812">Transmembrane</keyword>
<proteinExistence type="predicted"/>
<dbReference type="RefSeq" id="WP_142642279.1">
    <property type="nucleotide sequence ID" value="NZ_VDGI01000008.1"/>
</dbReference>
<gene>
    <name evidence="2" type="ORF">FG384_09060</name>
</gene>
<dbReference type="Pfam" id="PF09991">
    <property type="entry name" value="DUF2232"/>
    <property type="match status" value="1"/>
</dbReference>
<evidence type="ECO:0000256" key="1">
    <source>
        <dbReference type="SAM" id="Phobius"/>
    </source>
</evidence>
<dbReference type="OrthoDB" id="2987886at2"/>
<keyword evidence="3" id="KW-1185">Reference proteome</keyword>
<evidence type="ECO:0000313" key="2">
    <source>
        <dbReference type="EMBL" id="TQR20036.1"/>
    </source>
</evidence>
<feature type="transmembrane region" description="Helical" evidence="1">
    <location>
        <begin position="101"/>
        <end position="125"/>
    </location>
</feature>
<organism evidence="2 3">
    <name type="scientific">Psychrobacillus vulpis</name>
    <dbReference type="NCBI Taxonomy" id="2325572"/>
    <lineage>
        <taxon>Bacteria</taxon>
        <taxon>Bacillati</taxon>
        <taxon>Bacillota</taxon>
        <taxon>Bacilli</taxon>
        <taxon>Bacillales</taxon>
        <taxon>Bacillaceae</taxon>
        <taxon>Psychrobacillus</taxon>
    </lineage>
</organism>
<dbReference type="EMBL" id="VDGI01000008">
    <property type="protein sequence ID" value="TQR20036.1"/>
    <property type="molecule type" value="Genomic_DNA"/>
</dbReference>
<dbReference type="Proteomes" id="UP000316626">
    <property type="component" value="Unassembled WGS sequence"/>
</dbReference>
<feature type="transmembrane region" description="Helical" evidence="1">
    <location>
        <begin position="56"/>
        <end position="89"/>
    </location>
</feature>
<keyword evidence="1" id="KW-1133">Transmembrane helix</keyword>
<dbReference type="AlphaFoldDB" id="A0A544TRG3"/>
<feature type="transmembrane region" description="Helical" evidence="1">
    <location>
        <begin position="12"/>
        <end position="44"/>
    </location>
</feature>
<feature type="transmembrane region" description="Helical" evidence="1">
    <location>
        <begin position="240"/>
        <end position="263"/>
    </location>
</feature>
<feature type="transmembrane region" description="Helical" evidence="1">
    <location>
        <begin position="275"/>
        <end position="297"/>
    </location>
</feature>
<comment type="caution">
    <text evidence="2">The sequence shown here is derived from an EMBL/GenBank/DDBJ whole genome shotgun (WGS) entry which is preliminary data.</text>
</comment>
<dbReference type="PANTHER" id="PTHR41324">
    <property type="entry name" value="MEMBRANE PROTEIN-RELATED"/>
    <property type="match status" value="1"/>
</dbReference>
<sequence>MQKNQTSYLTYGAMMIALFTVLLAMVVYVPLVGVIVSFIVPLPIAWFSAKFERKHALFITMISIVISFIIGGIAGIVFALLTAPIGFIIGDSIRNNRSKVYMLMASGIFLLLMTIAQYIVTIYMLNINLFKQFLELAEIYYEQVGKIMSSAGKLPEGYDEYVSQILLRIETIMPTYFIGTIFISAFIYLAINLPLLKKLKLDVPKFSKLMDFRLPKVVLWYYLIVSILSLFISYEIGSFGYMASANALLILRALLFIQGVSFIHYYFHVAGYPKWAAVLASFLAVPLFTFTIILGVFDLGFNLRGFIKGRHKK</sequence>
<dbReference type="PANTHER" id="PTHR41324:SF1">
    <property type="entry name" value="DUF2232 DOMAIN-CONTAINING PROTEIN"/>
    <property type="match status" value="1"/>
</dbReference>
<name>A0A544TRG3_9BACI</name>
<feature type="transmembrane region" description="Helical" evidence="1">
    <location>
        <begin position="176"/>
        <end position="196"/>
    </location>
</feature>
<reference evidence="2 3" key="1">
    <citation type="submission" date="2019-06" db="EMBL/GenBank/DDBJ databases">
        <title>Psychrobacillus vulpis sp. nov., a new species isolated from feces of a red fox that inhabits in The Tablas de Daimiel Natural Park, Albacete, Spain.</title>
        <authorList>
            <person name="Rodriguez M."/>
            <person name="Reina J.C."/>
            <person name="Bejar V."/>
            <person name="Llamas I."/>
        </authorList>
    </citation>
    <scope>NUCLEOTIDE SEQUENCE [LARGE SCALE GENOMIC DNA]</scope>
    <source>
        <strain evidence="2 3">Z8</strain>
    </source>
</reference>
<keyword evidence="1" id="KW-0472">Membrane</keyword>